<accession>A0ABR5VWP8</accession>
<dbReference type="EMBL" id="LOBP01000203">
    <property type="protein sequence ID" value="KYN80250.1"/>
    <property type="molecule type" value="Genomic_DNA"/>
</dbReference>
<feature type="domain" description="Outer membrane protein beta-barrel" evidence="2">
    <location>
        <begin position="43"/>
        <end position="176"/>
    </location>
</feature>
<evidence type="ECO:0000259" key="2">
    <source>
        <dbReference type="Pfam" id="PF13505"/>
    </source>
</evidence>
<dbReference type="Gene3D" id="2.40.160.20">
    <property type="match status" value="1"/>
</dbReference>
<name>A0ABR5VWP8_9VIBR</name>
<keyword evidence="4" id="KW-1185">Reference proteome</keyword>
<proteinExistence type="predicted"/>
<dbReference type="RefSeq" id="WP_061900902.1">
    <property type="nucleotide sequence ID" value="NZ_CAXYEW010000058.1"/>
</dbReference>
<dbReference type="Pfam" id="PF13505">
    <property type="entry name" value="OMP_b-brl"/>
    <property type="match status" value="1"/>
</dbReference>
<dbReference type="SUPFAM" id="SSF56925">
    <property type="entry name" value="OMPA-like"/>
    <property type="match status" value="1"/>
</dbReference>
<keyword evidence="1" id="KW-0732">Signal</keyword>
<protein>
    <recommendedName>
        <fullName evidence="2">Outer membrane protein beta-barrel domain-containing protein</fullName>
    </recommendedName>
</protein>
<organism evidence="3 4">
    <name type="scientific">Vibrio cidicii</name>
    <dbReference type="NCBI Taxonomy" id="1763883"/>
    <lineage>
        <taxon>Bacteria</taxon>
        <taxon>Pseudomonadati</taxon>
        <taxon>Pseudomonadota</taxon>
        <taxon>Gammaproteobacteria</taxon>
        <taxon>Vibrionales</taxon>
        <taxon>Vibrionaceae</taxon>
        <taxon>Vibrio</taxon>
    </lineage>
</organism>
<dbReference type="InterPro" id="IPR011250">
    <property type="entry name" value="OMP/PagP_B-barrel"/>
</dbReference>
<evidence type="ECO:0000313" key="3">
    <source>
        <dbReference type="EMBL" id="KYN80250.1"/>
    </source>
</evidence>
<sequence length="189" mass="21206">MKVNYIYIWFSVSIVTSNSVLSSNNPVYFKTLIGSKSVESSWEKDDPIDSIGFQFNYFPSIKTVGITADLYFSSNINNTTNSNSETSVVEANIGARWYSQKLSNLHLMPYLGAGISFAEVENIIELSGLKSTYNDSGVGYWIDSGVDYELFNNFYVGFDIRYSKIDLTINSQENNFGGMNYLASIAFCF</sequence>
<comment type="caution">
    <text evidence="3">The sequence shown here is derived from an EMBL/GenBank/DDBJ whole genome shotgun (WGS) entry which is preliminary data.</text>
</comment>
<evidence type="ECO:0000256" key="1">
    <source>
        <dbReference type="ARBA" id="ARBA00022729"/>
    </source>
</evidence>
<reference evidence="3 4" key="1">
    <citation type="submission" date="2015-12" db="EMBL/GenBank/DDBJ databases">
        <authorList>
            <person name="Tarr C.L."/>
            <person name="Gladney L.M."/>
        </authorList>
    </citation>
    <scope>NUCLEOTIDE SEQUENCE [LARGE SCALE GENOMIC DNA]</scope>
    <source>
        <strain evidence="3 4">1048-83</strain>
    </source>
</reference>
<dbReference type="Proteomes" id="UP000075609">
    <property type="component" value="Unassembled WGS sequence"/>
</dbReference>
<dbReference type="InterPro" id="IPR027385">
    <property type="entry name" value="Beta-barrel_OMP"/>
</dbReference>
<gene>
    <name evidence="3" type="ORF">ATY35_20270</name>
</gene>
<evidence type="ECO:0000313" key="4">
    <source>
        <dbReference type="Proteomes" id="UP000075609"/>
    </source>
</evidence>